<organism evidence="1 2">
    <name type="scientific">Chitinophaga niastensis</name>
    <dbReference type="NCBI Taxonomy" id="536980"/>
    <lineage>
        <taxon>Bacteria</taxon>
        <taxon>Pseudomonadati</taxon>
        <taxon>Bacteroidota</taxon>
        <taxon>Chitinophagia</taxon>
        <taxon>Chitinophagales</taxon>
        <taxon>Chitinophagaceae</taxon>
        <taxon>Chitinophaga</taxon>
    </lineage>
</organism>
<keyword evidence="2" id="KW-1185">Reference proteome</keyword>
<dbReference type="EMBL" id="PYAW01000002">
    <property type="protein sequence ID" value="PSL47857.1"/>
    <property type="molecule type" value="Genomic_DNA"/>
</dbReference>
<evidence type="ECO:0000313" key="1">
    <source>
        <dbReference type="EMBL" id="PSL47857.1"/>
    </source>
</evidence>
<protein>
    <submittedName>
        <fullName evidence="1">Uncharacterized protein</fullName>
    </submittedName>
</protein>
<sequence>MGKSLFLRKEHTLPGSLYQATDKHLQQTKRAAGSITSMHVRILFNTKGKTLRLPV</sequence>
<dbReference type="Proteomes" id="UP000240971">
    <property type="component" value="Unassembled WGS sequence"/>
</dbReference>
<evidence type="ECO:0000313" key="2">
    <source>
        <dbReference type="Proteomes" id="UP000240971"/>
    </source>
</evidence>
<proteinExistence type="predicted"/>
<gene>
    <name evidence="1" type="ORF">CLV51_102717</name>
</gene>
<comment type="caution">
    <text evidence="1">The sequence shown here is derived from an EMBL/GenBank/DDBJ whole genome shotgun (WGS) entry which is preliminary data.</text>
</comment>
<dbReference type="AlphaFoldDB" id="A0A2P8HNW0"/>
<name>A0A2P8HNW0_CHINA</name>
<reference evidence="1 2" key="1">
    <citation type="submission" date="2018-03" db="EMBL/GenBank/DDBJ databases">
        <title>Genomic Encyclopedia of Archaeal and Bacterial Type Strains, Phase II (KMG-II): from individual species to whole genera.</title>
        <authorList>
            <person name="Goeker M."/>
        </authorList>
    </citation>
    <scope>NUCLEOTIDE SEQUENCE [LARGE SCALE GENOMIC DNA]</scope>
    <source>
        <strain evidence="1 2">DSM 24859</strain>
    </source>
</reference>
<accession>A0A2P8HNW0</accession>